<feature type="region of interest" description="Disordered" evidence="4">
    <location>
        <begin position="1559"/>
        <end position="1583"/>
    </location>
</feature>
<dbReference type="Pfam" id="PF00041">
    <property type="entry name" value="fn3"/>
    <property type="match status" value="1"/>
</dbReference>
<keyword evidence="5" id="KW-1133">Transmembrane helix</keyword>
<dbReference type="InterPro" id="IPR013098">
    <property type="entry name" value="Ig_I-set"/>
</dbReference>
<dbReference type="Proteomes" id="UP001292079">
    <property type="component" value="Unassembled WGS sequence"/>
</dbReference>
<dbReference type="InterPro" id="IPR003599">
    <property type="entry name" value="Ig_sub"/>
</dbReference>
<organism evidence="8 9">
    <name type="scientific">Schistosoma mekongi</name>
    <name type="common">Parasitic worm</name>
    <dbReference type="NCBI Taxonomy" id="38744"/>
    <lineage>
        <taxon>Eukaryota</taxon>
        <taxon>Metazoa</taxon>
        <taxon>Spiralia</taxon>
        <taxon>Lophotrochozoa</taxon>
        <taxon>Platyhelminthes</taxon>
        <taxon>Trematoda</taxon>
        <taxon>Digenea</taxon>
        <taxon>Strigeidida</taxon>
        <taxon>Schistosomatoidea</taxon>
        <taxon>Schistosomatidae</taxon>
        <taxon>Schistosoma</taxon>
    </lineage>
</organism>
<feature type="region of interest" description="Disordered" evidence="4">
    <location>
        <begin position="1640"/>
        <end position="1662"/>
    </location>
</feature>
<dbReference type="PROSITE" id="PS50853">
    <property type="entry name" value="FN3"/>
    <property type="match status" value="2"/>
</dbReference>
<keyword evidence="9" id="KW-1185">Reference proteome</keyword>
<name>A0AAE1ZB16_SCHME</name>
<dbReference type="InterPro" id="IPR003598">
    <property type="entry name" value="Ig_sub2"/>
</dbReference>
<reference evidence="8" key="1">
    <citation type="submission" date="2022-04" db="EMBL/GenBank/DDBJ databases">
        <authorList>
            <person name="Xu L."/>
            <person name="Lv Z."/>
        </authorList>
    </citation>
    <scope>NUCLEOTIDE SEQUENCE</scope>
    <source>
        <strain evidence="8">LV_2022a</strain>
    </source>
</reference>
<keyword evidence="2" id="KW-1015">Disulfide bond</keyword>
<protein>
    <recommendedName>
        <fullName evidence="10">Roundabout</fullName>
    </recommendedName>
</protein>
<dbReference type="GO" id="GO:0098632">
    <property type="term" value="F:cell-cell adhesion mediator activity"/>
    <property type="evidence" value="ECO:0007669"/>
    <property type="project" value="TreeGrafter"/>
</dbReference>
<dbReference type="PANTHER" id="PTHR10075">
    <property type="entry name" value="BASIGIN RELATED"/>
    <property type="match status" value="1"/>
</dbReference>
<feature type="compositionally biased region" description="Polar residues" evidence="4">
    <location>
        <begin position="1559"/>
        <end position="1578"/>
    </location>
</feature>
<feature type="domain" description="Fibronectin type-III" evidence="7">
    <location>
        <begin position="630"/>
        <end position="738"/>
    </location>
</feature>
<keyword evidence="5" id="KW-0472">Membrane</keyword>
<dbReference type="EMBL" id="JALJAT010000004">
    <property type="protein sequence ID" value="KAK4470976.1"/>
    <property type="molecule type" value="Genomic_DNA"/>
</dbReference>
<dbReference type="Pfam" id="PF13927">
    <property type="entry name" value="Ig_3"/>
    <property type="match status" value="2"/>
</dbReference>
<feature type="region of interest" description="Disordered" evidence="4">
    <location>
        <begin position="1471"/>
        <end position="1523"/>
    </location>
</feature>
<dbReference type="InterPro" id="IPR007110">
    <property type="entry name" value="Ig-like_dom"/>
</dbReference>
<dbReference type="Gene3D" id="2.60.40.10">
    <property type="entry name" value="Immunoglobulins"/>
    <property type="match status" value="7"/>
</dbReference>
<dbReference type="InterPro" id="IPR036179">
    <property type="entry name" value="Ig-like_dom_sf"/>
</dbReference>
<dbReference type="SUPFAM" id="SSF48726">
    <property type="entry name" value="Immunoglobulin"/>
    <property type="match status" value="5"/>
</dbReference>
<accession>A0AAE1ZB16</accession>
<evidence type="ECO:0000313" key="9">
    <source>
        <dbReference type="Proteomes" id="UP001292079"/>
    </source>
</evidence>
<feature type="domain" description="Ig-like" evidence="6">
    <location>
        <begin position="488"/>
        <end position="585"/>
    </location>
</feature>
<dbReference type="PANTHER" id="PTHR10075:SF14">
    <property type="entry name" value="CELL ADHESION MOLECULE DSCAM2-RELATED"/>
    <property type="match status" value="1"/>
</dbReference>
<evidence type="ECO:0000256" key="5">
    <source>
        <dbReference type="SAM" id="Phobius"/>
    </source>
</evidence>
<dbReference type="InterPro" id="IPR013783">
    <property type="entry name" value="Ig-like_fold"/>
</dbReference>
<dbReference type="SMART" id="SM00409">
    <property type="entry name" value="IG"/>
    <property type="match status" value="5"/>
</dbReference>
<sequence>MVSIRDKSVKNENLKSNVTETILIAIQMETMISFIKQYLLLIVHFSIGLIVYGNDVNQKINFTKPIITHSPSDVFSTDGVIEFTCQASGYPKPTVVWYDAFTGQQVVDDLSSSGTMSGIHVNQHYGKLLISSPERGKLYSFYCNASNPSGWTISQPPVRGGSVYISSQFQQIPVDKTVHEGDKVVMECTPPIGIPEVKVYWLKNNNLLAAQNGVKLRNNLSVMNELKPNIEISIDGSLHIYPVSIKDAGIYTCVASNVAGEHVSPSANLVVKSRTRFLETPVDVKVKKGRDVKLKCKVEGNYVVKWKRGPGEEPIDPNRAELTENYLLIRNVQTSDAGTYICTAPGGIEADATVTVDTPPAFSVTPDDLTINEGETAVFHCIASGHPMPAIYWELPDKTPIFPGDQTINGLHDGKHYLTPEGSLEVRDVRQRDSGKYQCTAHSSIDTIHTSATLHVNKKKIDSPKDTYSLSANEASHLSLSNFYWLAPIIGLPPANQTRTIGELVTLDCELGLTRDFSGSLSSYPYSDLSDWSIGWHKSTKDGVKRNIDASSFPYDGRYTLLPQGSLQITNARVEDSGNYTCFATAIIRPYLEGSLVSFTLQSNWTSYLDIVPQGLLLTKLLGKENPLPPPENLKATNVTSSTVILVWDPSLPSVYPRELAHENLKSPQQITYWVELYRPDRPTDGWIVVEKNWHANTVQLGGLQPDTAYYFLIRPRWNQGRVGWASAPLGPVLTLREEFSNHQEGQVSDKEPLQSFKDIDLVLLHLYPLSPKRVRVSWSVTEVPLILSMVTSYTIYHREVPIMQCISNKLDGAHSDTDKPSSNSEERMYCSIKSTTDVDSHALFRLETMQTLQKNLKSRQELNNVTSNSWTITNIKPQYAKDGKYNEIHHSITYQESGILRDLEAFRCYEVKVKAYSSNSLTKSIESRESTSMKVLTYESFPSSPPERIFAVWISNTTIELSWDPPPVVNWNGLLIGYIIYVYDEDASNHQNFNLSYTEQKTLIKGLTRKTTYFVQMAGVTCKGIGVRSTPIQLKPDLRKKGLGVGWGFDLQTGKLIQLMNPERKENTKVEDFINQPWLIVTIICSLFVWCATVTLITFCCRHQRYRFRKSAGTVLIANNSQCGSVADGSNNICTSINNSINENKSSKNLHLSQKDHVQMEPLLRSETPNMDNGNCLETVEKRKYSGWCQYPSTNQNHSLYNSTCNTHDEFTNKDTYDTQFSSFNPSMLPLSLSLCLPNESNNVGLYAAAESIPNTIVHNNHINIQSSHTQPSHLFFQLPTPLVHVPNGCTSRSSYLSYQSHIIPKSQMNNNLSNGYNNADQSFSPVTRIGLTGLPLIAPVAPIESIQHVNESILSSHSLHGCNGPVQPLPVAPYATASLIHHTANMNNSHTKNCISQTFYTLNSGIYDGNCDTPSELTYEFDDQLTPPHPVSPCNKTNVNSEYPNCNFPQIHSQTSQPSFTDYTNAINRTSKMSNGDNEMKSQFPSLGQHDVTEILQRQDIRNKSNSAASSSLTNDDEKSSKWMKNTTDILPNEHSGHFLTSTSGNLPINSHFKQNNSKITATTPPSSQHQNTFTPKSEKSEVNLFTYDNKQIIPPPPKSPPPPAPKYNFDIHDNDNMMNYQCSPKKNDEHHEIPVEYSSSSLSSQSHHPHSIASNVNDKIQTPQSYPTLVTNIHDDTEYLFNTNHHNNSNNIQCPQMNNTKSSINKQDIYYSNFCSSDDERETDQIIDRKQEHEKVNNTPINTIDNFRQTFNHHQNHSVNSSFSIDKHAYTQRPMMLLNEHEITNSPQTSFCISLSPEEHSSSTYAQVY</sequence>
<dbReference type="CDD" id="cd00063">
    <property type="entry name" value="FN3"/>
    <property type="match status" value="2"/>
</dbReference>
<feature type="transmembrane region" description="Helical" evidence="5">
    <location>
        <begin position="38"/>
        <end position="54"/>
    </location>
</feature>
<reference evidence="8" key="2">
    <citation type="journal article" date="2023" name="Infect Dis Poverty">
        <title>Chromosome-scale genome of the human blood fluke Schistosoma mekongi and its implications for public health.</title>
        <authorList>
            <person name="Zhou M."/>
            <person name="Xu L."/>
            <person name="Xu D."/>
            <person name="Chen W."/>
            <person name="Khan J."/>
            <person name="Hu Y."/>
            <person name="Huang H."/>
            <person name="Wei H."/>
            <person name="Zhang Y."/>
            <person name="Chusongsang P."/>
            <person name="Tanasarnprasert K."/>
            <person name="Hu X."/>
            <person name="Limpanont Y."/>
            <person name="Lv Z."/>
        </authorList>
    </citation>
    <scope>NUCLEOTIDE SEQUENCE</scope>
    <source>
        <strain evidence="8">LV_2022a</strain>
    </source>
</reference>
<dbReference type="SUPFAM" id="SSF49265">
    <property type="entry name" value="Fibronectin type III"/>
    <property type="match status" value="2"/>
</dbReference>
<keyword evidence="5" id="KW-0812">Transmembrane</keyword>
<dbReference type="SMART" id="SM00060">
    <property type="entry name" value="FN3"/>
    <property type="match status" value="3"/>
</dbReference>
<dbReference type="GO" id="GO:0070593">
    <property type="term" value="P:dendrite self-avoidance"/>
    <property type="evidence" value="ECO:0007669"/>
    <property type="project" value="TreeGrafter"/>
</dbReference>
<keyword evidence="1" id="KW-0677">Repeat</keyword>
<evidence type="ECO:0000256" key="3">
    <source>
        <dbReference type="ARBA" id="ARBA00023319"/>
    </source>
</evidence>
<dbReference type="SMART" id="SM00408">
    <property type="entry name" value="IGc2"/>
    <property type="match status" value="5"/>
</dbReference>
<feature type="domain" description="Ig-like" evidence="6">
    <location>
        <begin position="65"/>
        <end position="154"/>
    </location>
</feature>
<evidence type="ECO:0008006" key="10">
    <source>
        <dbReference type="Google" id="ProtNLM"/>
    </source>
</evidence>
<evidence type="ECO:0000313" key="8">
    <source>
        <dbReference type="EMBL" id="KAK4470976.1"/>
    </source>
</evidence>
<proteinExistence type="predicted"/>
<dbReference type="InterPro" id="IPR036116">
    <property type="entry name" value="FN3_sf"/>
</dbReference>
<evidence type="ECO:0000256" key="4">
    <source>
        <dbReference type="SAM" id="MobiDB-lite"/>
    </source>
</evidence>
<evidence type="ECO:0000259" key="7">
    <source>
        <dbReference type="PROSITE" id="PS50853"/>
    </source>
</evidence>
<evidence type="ECO:0000256" key="1">
    <source>
        <dbReference type="ARBA" id="ARBA00022737"/>
    </source>
</evidence>
<dbReference type="GO" id="GO:0030424">
    <property type="term" value="C:axon"/>
    <property type="evidence" value="ECO:0007669"/>
    <property type="project" value="TreeGrafter"/>
</dbReference>
<feature type="compositionally biased region" description="Polar residues" evidence="4">
    <location>
        <begin position="1471"/>
        <end position="1488"/>
    </location>
</feature>
<feature type="domain" description="Fibronectin type-III" evidence="7">
    <location>
        <begin position="946"/>
        <end position="1040"/>
    </location>
</feature>
<feature type="compositionally biased region" description="Basic and acidic residues" evidence="4">
    <location>
        <begin position="1493"/>
        <end position="1505"/>
    </location>
</feature>
<feature type="domain" description="Ig-like" evidence="6">
    <location>
        <begin position="156"/>
        <end position="270"/>
    </location>
</feature>
<comment type="caution">
    <text evidence="8">The sequence shown here is derived from an EMBL/GenBank/DDBJ whole genome shotgun (WGS) entry which is preliminary data.</text>
</comment>
<evidence type="ECO:0000259" key="6">
    <source>
        <dbReference type="PROSITE" id="PS50835"/>
    </source>
</evidence>
<keyword evidence="3" id="KW-0393">Immunoglobulin domain</keyword>
<dbReference type="GO" id="GO:0007411">
    <property type="term" value="P:axon guidance"/>
    <property type="evidence" value="ECO:0007669"/>
    <property type="project" value="TreeGrafter"/>
</dbReference>
<feature type="domain" description="Ig-like" evidence="6">
    <location>
        <begin position="360"/>
        <end position="455"/>
    </location>
</feature>
<dbReference type="InterPro" id="IPR003961">
    <property type="entry name" value="FN3_dom"/>
</dbReference>
<feature type="compositionally biased region" description="Polar residues" evidence="4">
    <location>
        <begin position="1506"/>
        <end position="1516"/>
    </location>
</feature>
<dbReference type="GO" id="GO:0007156">
    <property type="term" value="P:homophilic cell adhesion via plasma membrane adhesion molecules"/>
    <property type="evidence" value="ECO:0007669"/>
    <property type="project" value="TreeGrafter"/>
</dbReference>
<evidence type="ECO:0000256" key="2">
    <source>
        <dbReference type="ARBA" id="ARBA00023157"/>
    </source>
</evidence>
<dbReference type="GO" id="GO:0005886">
    <property type="term" value="C:plasma membrane"/>
    <property type="evidence" value="ECO:0007669"/>
    <property type="project" value="TreeGrafter"/>
</dbReference>
<gene>
    <name evidence="8" type="ORF">MN116_006480</name>
</gene>
<dbReference type="PROSITE" id="PS50835">
    <property type="entry name" value="IG_LIKE"/>
    <property type="match status" value="5"/>
</dbReference>
<dbReference type="FunFam" id="2.60.40.10:FF:000032">
    <property type="entry name" value="palladin isoform X1"/>
    <property type="match status" value="1"/>
</dbReference>
<feature type="domain" description="Ig-like" evidence="6">
    <location>
        <begin position="275"/>
        <end position="355"/>
    </location>
</feature>
<dbReference type="Pfam" id="PF07679">
    <property type="entry name" value="I-set"/>
    <property type="match status" value="2"/>
</dbReference>